<dbReference type="Proteomes" id="UP000006377">
    <property type="component" value="Chromosome"/>
</dbReference>
<evidence type="ECO:0000256" key="1">
    <source>
        <dbReference type="SAM" id="SignalP"/>
    </source>
</evidence>
<feature type="chain" id="PRO_5002709522" description="Rap1a immunity protein domain-containing protein" evidence="1">
    <location>
        <begin position="30"/>
        <end position="139"/>
    </location>
</feature>
<dbReference type="RefSeq" id="WP_011994995.1">
    <property type="nucleotide sequence ID" value="NC_009719.1"/>
</dbReference>
<organism evidence="3 4">
    <name type="scientific">Parvibaculum lavamentivorans (strain DS-1 / DSM 13023 / NCIMB 13966)</name>
    <dbReference type="NCBI Taxonomy" id="402881"/>
    <lineage>
        <taxon>Bacteria</taxon>
        <taxon>Pseudomonadati</taxon>
        <taxon>Pseudomonadota</taxon>
        <taxon>Alphaproteobacteria</taxon>
        <taxon>Hyphomicrobiales</taxon>
        <taxon>Parvibaculaceae</taxon>
        <taxon>Parvibaculum</taxon>
    </lineage>
</organism>
<proteinExistence type="predicted"/>
<dbReference type="STRING" id="402881.Plav_0081"/>
<dbReference type="Pfam" id="PF18602">
    <property type="entry name" value="Rap1a"/>
    <property type="match status" value="1"/>
</dbReference>
<feature type="domain" description="Rap1a immunity protein" evidence="2">
    <location>
        <begin position="37"/>
        <end position="133"/>
    </location>
</feature>
<dbReference type="HOGENOM" id="CLU_1843204_0_0_5"/>
<evidence type="ECO:0000313" key="4">
    <source>
        <dbReference type="Proteomes" id="UP000006377"/>
    </source>
</evidence>
<protein>
    <recommendedName>
        <fullName evidence="2">Rap1a immunity protein domain-containing protein</fullName>
    </recommendedName>
</protein>
<feature type="signal peptide" evidence="1">
    <location>
        <begin position="1"/>
        <end position="29"/>
    </location>
</feature>
<dbReference type="InterPro" id="IPR041238">
    <property type="entry name" value="Rap1a"/>
</dbReference>
<sequence length="139" mass="14380">MNGSGKYSVAAGLAIAGLIMAGGSGPAAAAERYALQTGADLAAVCANPANAESVTEAERQRLNVCGAYIQGFLGHYAVARREIGKPVFCLPAGGVSAENVRQLFLALLEQRPQIRDLPANLDLATSLAWGYSCDKKAAE</sequence>
<name>A7HP71_PARL1</name>
<dbReference type="AlphaFoldDB" id="A7HP71"/>
<gene>
    <name evidence="3" type="ordered locus">Plav_0081</name>
</gene>
<evidence type="ECO:0000259" key="2">
    <source>
        <dbReference type="Pfam" id="PF18602"/>
    </source>
</evidence>
<evidence type="ECO:0000313" key="3">
    <source>
        <dbReference type="EMBL" id="ABS61704.1"/>
    </source>
</evidence>
<dbReference type="EMBL" id="CP000774">
    <property type="protein sequence ID" value="ABS61704.1"/>
    <property type="molecule type" value="Genomic_DNA"/>
</dbReference>
<keyword evidence="1" id="KW-0732">Signal</keyword>
<dbReference type="KEGG" id="pla:Plav_0081"/>
<keyword evidence="4" id="KW-1185">Reference proteome</keyword>
<accession>A7HP71</accession>
<reference evidence="3 4" key="1">
    <citation type="journal article" date="2011" name="Stand. Genomic Sci.">
        <title>Complete genome sequence of Parvibaculum lavamentivorans type strain (DS-1(T)).</title>
        <authorList>
            <person name="Schleheck D."/>
            <person name="Weiss M."/>
            <person name="Pitluck S."/>
            <person name="Bruce D."/>
            <person name="Land M.L."/>
            <person name="Han S."/>
            <person name="Saunders E."/>
            <person name="Tapia R."/>
            <person name="Detter C."/>
            <person name="Brettin T."/>
            <person name="Han J."/>
            <person name="Woyke T."/>
            <person name="Goodwin L."/>
            <person name="Pennacchio L."/>
            <person name="Nolan M."/>
            <person name="Cook A.M."/>
            <person name="Kjelleberg S."/>
            <person name="Thomas T."/>
        </authorList>
    </citation>
    <scope>NUCLEOTIDE SEQUENCE [LARGE SCALE GENOMIC DNA]</scope>
    <source>
        <strain evidence="4">DS-1 / DSM 13023 / NCIMB 13966</strain>
    </source>
</reference>